<dbReference type="NCBIfam" id="TIGR00361">
    <property type="entry name" value="ComEC_Rec2"/>
    <property type="match status" value="1"/>
</dbReference>
<dbReference type="Pfam" id="PF13567">
    <property type="entry name" value="DUF4131"/>
    <property type="match status" value="1"/>
</dbReference>
<feature type="transmembrane region" description="Helical" evidence="6">
    <location>
        <begin position="416"/>
        <end position="439"/>
    </location>
</feature>
<evidence type="ECO:0000313" key="9">
    <source>
        <dbReference type="Proteomes" id="UP000324159"/>
    </source>
</evidence>
<dbReference type="GO" id="GO:0030420">
    <property type="term" value="P:establishment of competence for transformation"/>
    <property type="evidence" value="ECO:0007669"/>
    <property type="project" value="InterPro"/>
</dbReference>
<keyword evidence="9" id="KW-1185">Reference proteome</keyword>
<sequence>MFPALFLTALVTGLLLGTVVPDSGVWLFAAGLTATAGLLPVTRKGQPLLVVALVLLGIGLYQHAGHPPPGAEGLLALTDGKRHRLSGTVIQARKDEYGRSRLNLGDLQLHDKGTIRALAGNLRLTVDRTKDSWLPGERVQFSARLRRPARFGNPGEFDYPRHLAAQGVFATAYLPNERGLARLAPKGGPSPRLRLARLRQQLSDWIDSRLPPVRASLLKALVLGNRDAFPERLRQRVAGAGLAHLLAISGLHLGLLGWFLYRLGLFAWRRSERLLLWQPPGRMLPLLLTPPLALYTLVTGQALSTLRALLVWTFAALLLAFGERRRPTDVLLLALLLMLLVQPLALWEPGLQLSAAGAAGILLFLPAWHARLSGFFSRMRRLLDLPLATAAASLATFPLVGLHFHQIVPAGLVTNLFAVPLIGFAALPLGLAAVLGHILHLPGSGYLLDLAGLLAEKTLWLSETIATWPPLRARDWFPDPFQLLASAVLIVALPALSRGRTKPFVAAAALAVVLLAWPRLATDRPLRLTAFAVGQGESLLVEMPGGNSYLIDGGGLRKSRFDIGQRLVAPALGRLGVHRLTGVILTHPHPDHYLGLAAILRHIPVDSFYSALSADELPEEIRAAIRQETRQRQLAPGWHLLEQNADMELRIWVPPQSAPSVNDRSLAVYLRAGNSGALLTGDLEATGVTRLLDSLPDKPVTLLKLPHHGSRHSATDRLLERLRPRLALVSVGRDNPYHLPAPTVVASCRKLGVTLLRTDRDGCIRLTATGDGWRRDTGLFN</sequence>
<feature type="transmembrane region" description="Helical" evidence="6">
    <location>
        <begin position="330"/>
        <end position="347"/>
    </location>
</feature>
<evidence type="ECO:0000256" key="4">
    <source>
        <dbReference type="ARBA" id="ARBA00022989"/>
    </source>
</evidence>
<feature type="transmembrane region" description="Helical" evidence="6">
    <location>
        <begin position="382"/>
        <end position="404"/>
    </location>
</feature>
<keyword evidence="3 6" id="KW-0812">Transmembrane</keyword>
<evidence type="ECO:0000256" key="2">
    <source>
        <dbReference type="ARBA" id="ARBA00022475"/>
    </source>
</evidence>
<gene>
    <name evidence="8" type="ORF">EDC39_10175</name>
</gene>
<dbReference type="PANTHER" id="PTHR30619:SF1">
    <property type="entry name" value="RECOMBINATION PROTEIN 2"/>
    <property type="match status" value="1"/>
</dbReference>
<dbReference type="NCBIfam" id="TIGR00360">
    <property type="entry name" value="ComEC_N-term"/>
    <property type="match status" value="1"/>
</dbReference>
<comment type="subcellular location">
    <subcellularLocation>
        <location evidence="1">Cell membrane</location>
        <topology evidence="1">Multi-pass membrane protein</topology>
    </subcellularLocation>
</comment>
<evidence type="ECO:0000313" key="8">
    <source>
        <dbReference type="EMBL" id="TYO99915.1"/>
    </source>
</evidence>
<dbReference type="InterPro" id="IPR004797">
    <property type="entry name" value="Competence_ComEC/Rec2"/>
</dbReference>
<dbReference type="SMART" id="SM00849">
    <property type="entry name" value="Lactamase_B"/>
    <property type="match status" value="1"/>
</dbReference>
<name>A0A5D3WLA5_9BACT</name>
<organism evidence="8 9">
    <name type="scientific">Geothermobacter ehrlichii</name>
    <dbReference type="NCBI Taxonomy" id="213224"/>
    <lineage>
        <taxon>Bacteria</taxon>
        <taxon>Pseudomonadati</taxon>
        <taxon>Thermodesulfobacteriota</taxon>
        <taxon>Desulfuromonadia</taxon>
        <taxon>Desulfuromonadales</taxon>
        <taxon>Geothermobacteraceae</taxon>
        <taxon>Geothermobacter</taxon>
    </lineage>
</organism>
<feature type="transmembrane region" description="Helical" evidence="6">
    <location>
        <begin position="504"/>
        <end position="521"/>
    </location>
</feature>
<dbReference type="EMBL" id="VNIB01000001">
    <property type="protein sequence ID" value="TYO99915.1"/>
    <property type="molecule type" value="Genomic_DNA"/>
</dbReference>
<dbReference type="InterPro" id="IPR036866">
    <property type="entry name" value="RibonucZ/Hydroxyglut_hydro"/>
</dbReference>
<dbReference type="Pfam" id="PF00753">
    <property type="entry name" value="Lactamase_B"/>
    <property type="match status" value="1"/>
</dbReference>
<reference evidence="8 9" key="1">
    <citation type="submission" date="2019-07" db="EMBL/GenBank/DDBJ databases">
        <title>Genomic Encyclopedia of Type Strains, Phase IV (KMG-IV): sequencing the most valuable type-strain genomes for metagenomic binning, comparative biology and taxonomic classification.</title>
        <authorList>
            <person name="Goeker M."/>
        </authorList>
    </citation>
    <scope>NUCLEOTIDE SEQUENCE [LARGE SCALE GENOMIC DNA]</scope>
    <source>
        <strain evidence="8 9">SS015</strain>
    </source>
</reference>
<dbReference type="InterPro" id="IPR004477">
    <property type="entry name" value="ComEC_N"/>
</dbReference>
<comment type="caution">
    <text evidence="8">The sequence shown here is derived from an EMBL/GenBank/DDBJ whole genome shotgun (WGS) entry which is preliminary data.</text>
</comment>
<keyword evidence="4 6" id="KW-1133">Transmembrane helix</keyword>
<dbReference type="PANTHER" id="PTHR30619">
    <property type="entry name" value="DNA INTERNALIZATION/COMPETENCE PROTEIN COMEC/REC2"/>
    <property type="match status" value="1"/>
</dbReference>
<dbReference type="SUPFAM" id="SSF56281">
    <property type="entry name" value="Metallo-hydrolase/oxidoreductase"/>
    <property type="match status" value="1"/>
</dbReference>
<dbReference type="GO" id="GO:0005886">
    <property type="term" value="C:plasma membrane"/>
    <property type="evidence" value="ECO:0007669"/>
    <property type="project" value="UniProtKB-SubCell"/>
</dbReference>
<feature type="transmembrane region" description="Helical" evidence="6">
    <location>
        <begin position="292"/>
        <end position="318"/>
    </location>
</feature>
<feature type="transmembrane region" description="Helical" evidence="6">
    <location>
        <begin position="45"/>
        <end position="61"/>
    </location>
</feature>
<keyword evidence="2" id="KW-1003">Cell membrane</keyword>
<dbReference type="InterPro" id="IPR052159">
    <property type="entry name" value="Competence_DNA_uptake"/>
</dbReference>
<dbReference type="InterPro" id="IPR001279">
    <property type="entry name" value="Metallo-B-lactamas"/>
</dbReference>
<evidence type="ECO:0000259" key="7">
    <source>
        <dbReference type="SMART" id="SM00849"/>
    </source>
</evidence>
<keyword evidence="5 6" id="KW-0472">Membrane</keyword>
<dbReference type="Gene3D" id="3.60.15.10">
    <property type="entry name" value="Ribonuclease Z/Hydroxyacylglutathione hydrolase-like"/>
    <property type="match status" value="1"/>
</dbReference>
<accession>A0A5D3WLA5</accession>
<dbReference type="InterPro" id="IPR025405">
    <property type="entry name" value="DUF4131"/>
</dbReference>
<evidence type="ECO:0000256" key="5">
    <source>
        <dbReference type="ARBA" id="ARBA00023136"/>
    </source>
</evidence>
<dbReference type="RefSeq" id="WP_187426565.1">
    <property type="nucleotide sequence ID" value="NZ_VNIB01000001.1"/>
</dbReference>
<evidence type="ECO:0000256" key="1">
    <source>
        <dbReference type="ARBA" id="ARBA00004651"/>
    </source>
</evidence>
<dbReference type="AlphaFoldDB" id="A0A5D3WLA5"/>
<evidence type="ECO:0000256" key="3">
    <source>
        <dbReference type="ARBA" id="ARBA00022692"/>
    </source>
</evidence>
<protein>
    <submittedName>
        <fullName evidence="8">Competence protein ComEC</fullName>
    </submittedName>
</protein>
<proteinExistence type="predicted"/>
<dbReference type="Pfam" id="PF03772">
    <property type="entry name" value="Competence"/>
    <property type="match status" value="1"/>
</dbReference>
<dbReference type="Proteomes" id="UP000324159">
    <property type="component" value="Unassembled WGS sequence"/>
</dbReference>
<dbReference type="InterPro" id="IPR035681">
    <property type="entry name" value="ComA-like_MBL"/>
</dbReference>
<feature type="transmembrane region" description="Helical" evidence="6">
    <location>
        <begin position="480"/>
        <end position="497"/>
    </location>
</feature>
<feature type="domain" description="Metallo-beta-lactamase" evidence="7">
    <location>
        <begin position="535"/>
        <end position="733"/>
    </location>
</feature>
<feature type="transmembrane region" description="Helical" evidence="6">
    <location>
        <begin position="242"/>
        <end position="261"/>
    </location>
</feature>
<evidence type="ECO:0000256" key="6">
    <source>
        <dbReference type="SAM" id="Phobius"/>
    </source>
</evidence>
<dbReference type="CDD" id="cd07731">
    <property type="entry name" value="ComA-like_MBL-fold"/>
    <property type="match status" value="1"/>
</dbReference>